<comment type="caution">
    <text evidence="7">The sequence shown here is derived from an EMBL/GenBank/DDBJ whole genome shotgun (WGS) entry which is preliminary data.</text>
</comment>
<dbReference type="Proteomes" id="UP000283374">
    <property type="component" value="Unassembled WGS sequence"/>
</dbReference>
<dbReference type="Pfam" id="PF00877">
    <property type="entry name" value="NLPC_P60"/>
    <property type="match status" value="1"/>
</dbReference>
<evidence type="ECO:0000256" key="3">
    <source>
        <dbReference type="ARBA" id="ARBA00022801"/>
    </source>
</evidence>
<sequence length="266" mass="27056">MTVSTIARARHRAAKRPSTPLTELASAASDQLGTVGRATAVVAASSGLVVSMMGAPAFAAPTDDTVTGALAAVDTDALTASAKAVLASGPVVSAPADAKWTIDSPVVKAVKPKPVVEKVVEAPVVQAPSVSRSTLRTADASDDNDDVANNPVPQSVSGNAVLEVAARYVGTPYVSGGSAPGGFDCSGFVSYVFKQLGISLPRTSGGIRAVGTVISRADAKPGDLIWTPGHIAIYAGGNQQIDSPRPGKTIQFRGIWQRSPVFLRVG</sequence>
<dbReference type="SUPFAM" id="SSF54001">
    <property type="entry name" value="Cysteine proteinases"/>
    <property type="match status" value="1"/>
</dbReference>
<dbReference type="PANTHER" id="PTHR47359:SF3">
    <property type="entry name" value="NLP_P60 DOMAIN-CONTAINING PROTEIN-RELATED"/>
    <property type="match status" value="1"/>
</dbReference>
<evidence type="ECO:0000256" key="5">
    <source>
        <dbReference type="SAM" id="MobiDB-lite"/>
    </source>
</evidence>
<dbReference type="PROSITE" id="PS51935">
    <property type="entry name" value="NLPC_P60"/>
    <property type="match status" value="1"/>
</dbReference>
<dbReference type="GO" id="GO:0006508">
    <property type="term" value="P:proteolysis"/>
    <property type="evidence" value="ECO:0007669"/>
    <property type="project" value="UniProtKB-KW"/>
</dbReference>
<dbReference type="InterPro" id="IPR000064">
    <property type="entry name" value="NLP_P60_dom"/>
</dbReference>
<dbReference type="PANTHER" id="PTHR47359">
    <property type="entry name" value="PEPTIDOGLYCAN DL-ENDOPEPTIDASE CWLO"/>
    <property type="match status" value="1"/>
</dbReference>
<protein>
    <submittedName>
        <fullName evidence="7">Peptidoglycan endopeptidase</fullName>
    </submittedName>
</protein>
<evidence type="ECO:0000256" key="4">
    <source>
        <dbReference type="ARBA" id="ARBA00022807"/>
    </source>
</evidence>
<feature type="region of interest" description="Disordered" evidence="5">
    <location>
        <begin position="1"/>
        <end position="22"/>
    </location>
</feature>
<evidence type="ECO:0000313" key="8">
    <source>
        <dbReference type="Proteomes" id="UP000283374"/>
    </source>
</evidence>
<keyword evidence="4" id="KW-0788">Thiol protease</keyword>
<evidence type="ECO:0000256" key="1">
    <source>
        <dbReference type="ARBA" id="ARBA00007074"/>
    </source>
</evidence>
<dbReference type="Gene3D" id="3.90.1720.10">
    <property type="entry name" value="endopeptidase domain like (from Nostoc punctiforme)"/>
    <property type="match status" value="1"/>
</dbReference>
<keyword evidence="3" id="KW-0378">Hydrolase</keyword>
<dbReference type="InterPro" id="IPR051794">
    <property type="entry name" value="PG_Endopeptidase_C40"/>
</dbReference>
<evidence type="ECO:0000256" key="2">
    <source>
        <dbReference type="ARBA" id="ARBA00022670"/>
    </source>
</evidence>
<keyword evidence="8" id="KW-1185">Reference proteome</keyword>
<organism evidence="7 8">
    <name type="scientific">Cellulomonas rhizosphaerae</name>
    <dbReference type="NCBI Taxonomy" id="2293719"/>
    <lineage>
        <taxon>Bacteria</taxon>
        <taxon>Bacillati</taxon>
        <taxon>Actinomycetota</taxon>
        <taxon>Actinomycetes</taxon>
        <taxon>Micrococcales</taxon>
        <taxon>Cellulomonadaceae</taxon>
        <taxon>Cellulomonas</taxon>
    </lineage>
</organism>
<evidence type="ECO:0000313" key="7">
    <source>
        <dbReference type="EMBL" id="RHA43983.1"/>
    </source>
</evidence>
<feature type="domain" description="NlpC/P60" evidence="6">
    <location>
        <begin position="155"/>
        <end position="266"/>
    </location>
</feature>
<gene>
    <name evidence="7" type="ORF">D1825_03550</name>
</gene>
<dbReference type="EMBL" id="QWKP01000126">
    <property type="protein sequence ID" value="RHA43983.1"/>
    <property type="molecule type" value="Genomic_DNA"/>
</dbReference>
<name>A0A413RPV7_9CELL</name>
<proteinExistence type="inferred from homology"/>
<dbReference type="RefSeq" id="WP_118766091.1">
    <property type="nucleotide sequence ID" value="NZ_QWKP01000126.1"/>
</dbReference>
<dbReference type="GO" id="GO:0008234">
    <property type="term" value="F:cysteine-type peptidase activity"/>
    <property type="evidence" value="ECO:0007669"/>
    <property type="project" value="UniProtKB-KW"/>
</dbReference>
<comment type="similarity">
    <text evidence="1">Belongs to the peptidase C40 family.</text>
</comment>
<dbReference type="InterPro" id="IPR038765">
    <property type="entry name" value="Papain-like_cys_pep_sf"/>
</dbReference>
<evidence type="ECO:0000259" key="6">
    <source>
        <dbReference type="PROSITE" id="PS51935"/>
    </source>
</evidence>
<accession>A0A413RPV7</accession>
<keyword evidence="2" id="KW-0645">Protease</keyword>
<dbReference type="AlphaFoldDB" id="A0A413RPV7"/>
<feature type="region of interest" description="Disordered" evidence="5">
    <location>
        <begin position="131"/>
        <end position="154"/>
    </location>
</feature>
<reference evidence="7 8" key="1">
    <citation type="submission" date="2018-08" db="EMBL/GenBank/DDBJ databases">
        <title>Cellulomonas rhizosphaerae sp. nov., a novel actinomycete isolated from soil.</title>
        <authorList>
            <person name="Tian Y."/>
        </authorList>
    </citation>
    <scope>NUCLEOTIDE SEQUENCE [LARGE SCALE GENOMIC DNA]</scope>
    <source>
        <strain evidence="7 8">NEAU-TCZ24</strain>
    </source>
</reference>
<dbReference type="OrthoDB" id="9815778at2"/>